<dbReference type="EMBL" id="CP067089">
    <property type="protein sequence ID" value="QQO10822.1"/>
    <property type="molecule type" value="Genomic_DNA"/>
</dbReference>
<dbReference type="InterPro" id="IPR013022">
    <property type="entry name" value="Xyl_isomerase-like_TIM-brl"/>
</dbReference>
<dbReference type="Pfam" id="PF01261">
    <property type="entry name" value="AP_endonuc_2"/>
    <property type="match status" value="1"/>
</dbReference>
<reference evidence="2" key="1">
    <citation type="submission" date="2021-01" db="EMBL/GenBank/DDBJ databases">
        <title>Description of Breznakiella homolactica.</title>
        <authorList>
            <person name="Song Y."/>
            <person name="Brune A."/>
        </authorList>
    </citation>
    <scope>NUCLEOTIDE SEQUENCE</scope>
    <source>
        <strain evidence="2">RmG30</strain>
    </source>
</reference>
<evidence type="ECO:0000313" key="2">
    <source>
        <dbReference type="EMBL" id="QQO10822.1"/>
    </source>
</evidence>
<keyword evidence="2" id="KW-0413">Isomerase</keyword>
<dbReference type="PANTHER" id="PTHR12110">
    <property type="entry name" value="HYDROXYPYRUVATE ISOMERASE"/>
    <property type="match status" value="1"/>
</dbReference>
<protein>
    <submittedName>
        <fullName evidence="2">Sugar phosphate isomerase/epimerase</fullName>
    </submittedName>
</protein>
<keyword evidence="3" id="KW-1185">Reference proteome</keyword>
<name>A0A7T7XQZ0_9SPIR</name>
<organism evidence="2 3">
    <name type="scientific">Breznakiella homolactica</name>
    <dbReference type="NCBI Taxonomy" id="2798577"/>
    <lineage>
        <taxon>Bacteria</taxon>
        <taxon>Pseudomonadati</taxon>
        <taxon>Spirochaetota</taxon>
        <taxon>Spirochaetia</taxon>
        <taxon>Spirochaetales</taxon>
        <taxon>Breznakiellaceae</taxon>
        <taxon>Breznakiella</taxon>
    </lineage>
</organism>
<gene>
    <name evidence="2" type="ORF">JFL75_07870</name>
</gene>
<proteinExistence type="predicted"/>
<dbReference type="RefSeq" id="WP_215628127.1">
    <property type="nucleotide sequence ID" value="NZ_CP067089.2"/>
</dbReference>
<feature type="domain" description="Xylose isomerase-like TIM barrel" evidence="1">
    <location>
        <begin position="50"/>
        <end position="277"/>
    </location>
</feature>
<dbReference type="PANTHER" id="PTHR12110:SF21">
    <property type="entry name" value="XYLOSE ISOMERASE-LIKE TIM BARREL DOMAIN-CONTAINING PROTEIN"/>
    <property type="match status" value="1"/>
</dbReference>
<dbReference type="Proteomes" id="UP000595917">
    <property type="component" value="Chromosome"/>
</dbReference>
<dbReference type="KEGG" id="bhc:JFL75_07870"/>
<dbReference type="SUPFAM" id="SSF51658">
    <property type="entry name" value="Xylose isomerase-like"/>
    <property type="match status" value="1"/>
</dbReference>
<dbReference type="InterPro" id="IPR050312">
    <property type="entry name" value="IolE/XylAMocC-like"/>
</dbReference>
<accession>A0A7T7XQZ0</accession>
<evidence type="ECO:0000259" key="1">
    <source>
        <dbReference type="Pfam" id="PF01261"/>
    </source>
</evidence>
<dbReference type="Gene3D" id="3.20.20.150">
    <property type="entry name" value="Divalent-metal-dependent TIM barrel enzymes"/>
    <property type="match status" value="1"/>
</dbReference>
<evidence type="ECO:0000313" key="3">
    <source>
        <dbReference type="Proteomes" id="UP000595917"/>
    </source>
</evidence>
<sequence>MVQIGLRAHDFGKTTPELLAESLVSFRPASIQLAFAKALVNPPQVPGGLSHGYANYIRSVFEKQNIRIAVLGCYINPVHPDADIRNRMLLSFEEHLRFARDFNCPLVGTETGSCNPDCSWHPDTEKPATFDLFCRSIERLLTAAEKCGSIVGVEAVAGQHTISSVELMEKLIEKMASPALKVIYDPVNLIPETGLAESQEAFFSKAFSAFGKHITAIHSKDFRMEKGRKTGTFPTGTGQMDYKSFLKILLQQKPGIDILLENSSPAAAAESMRFLRETEAQVLL</sequence>
<dbReference type="AlphaFoldDB" id="A0A7T7XQZ0"/>
<dbReference type="GO" id="GO:0016853">
    <property type="term" value="F:isomerase activity"/>
    <property type="evidence" value="ECO:0007669"/>
    <property type="project" value="UniProtKB-KW"/>
</dbReference>
<dbReference type="InterPro" id="IPR036237">
    <property type="entry name" value="Xyl_isomerase-like_sf"/>
</dbReference>